<gene>
    <name evidence="1" type="ORF">S12H4_37060</name>
</gene>
<proteinExistence type="predicted"/>
<accession>X1U8K9</accession>
<dbReference type="InterPro" id="IPR003717">
    <property type="entry name" value="RecO"/>
</dbReference>
<dbReference type="InterPro" id="IPR037278">
    <property type="entry name" value="ARFGAP/RecO"/>
</dbReference>
<dbReference type="EMBL" id="BARW01022153">
    <property type="protein sequence ID" value="GAI96190.1"/>
    <property type="molecule type" value="Genomic_DNA"/>
</dbReference>
<sequence length="81" mass="9237">GGIICRRCSRADQAYLRLSKDSVVSALKLQSIKTEDLNTYNIPKEQLKEITNVILSLLEYHTGRGKDLKSLEFLDIDKKLK</sequence>
<dbReference type="AlphaFoldDB" id="X1U8K9"/>
<name>X1U8K9_9ZZZZ</name>
<evidence type="ECO:0008006" key="2">
    <source>
        <dbReference type="Google" id="ProtNLM"/>
    </source>
</evidence>
<dbReference type="SUPFAM" id="SSF57863">
    <property type="entry name" value="ArfGap/RecO-like zinc finger"/>
    <property type="match status" value="1"/>
</dbReference>
<evidence type="ECO:0000313" key="1">
    <source>
        <dbReference type="EMBL" id="GAI96190.1"/>
    </source>
</evidence>
<dbReference type="GO" id="GO:0006310">
    <property type="term" value="P:DNA recombination"/>
    <property type="evidence" value="ECO:0007669"/>
    <property type="project" value="InterPro"/>
</dbReference>
<protein>
    <recommendedName>
        <fullName evidence="2">DNA repair protein RecO</fullName>
    </recommendedName>
</protein>
<comment type="caution">
    <text evidence="1">The sequence shown here is derived from an EMBL/GenBank/DDBJ whole genome shotgun (WGS) entry which is preliminary data.</text>
</comment>
<reference evidence="1" key="1">
    <citation type="journal article" date="2014" name="Front. Microbiol.">
        <title>High frequency of phylogenetically diverse reductive dehalogenase-homologous genes in deep subseafloor sedimentary metagenomes.</title>
        <authorList>
            <person name="Kawai M."/>
            <person name="Futagami T."/>
            <person name="Toyoda A."/>
            <person name="Takaki Y."/>
            <person name="Nishi S."/>
            <person name="Hori S."/>
            <person name="Arai W."/>
            <person name="Tsubouchi T."/>
            <person name="Morono Y."/>
            <person name="Uchiyama I."/>
            <person name="Ito T."/>
            <person name="Fujiyama A."/>
            <person name="Inagaki F."/>
            <person name="Takami H."/>
        </authorList>
    </citation>
    <scope>NUCLEOTIDE SEQUENCE</scope>
    <source>
        <strain evidence="1">Expedition CK06-06</strain>
    </source>
</reference>
<dbReference type="Pfam" id="PF02565">
    <property type="entry name" value="RecO_C"/>
    <property type="match status" value="1"/>
</dbReference>
<feature type="non-terminal residue" evidence="1">
    <location>
        <position position="1"/>
    </location>
</feature>
<organism evidence="1">
    <name type="scientific">marine sediment metagenome</name>
    <dbReference type="NCBI Taxonomy" id="412755"/>
    <lineage>
        <taxon>unclassified sequences</taxon>
        <taxon>metagenomes</taxon>
        <taxon>ecological metagenomes</taxon>
    </lineage>
</organism>
<dbReference type="GO" id="GO:0006281">
    <property type="term" value="P:DNA repair"/>
    <property type="evidence" value="ECO:0007669"/>
    <property type="project" value="InterPro"/>
</dbReference>